<keyword evidence="3" id="KW-1185">Reference proteome</keyword>
<name>A0ABN8VC50_STRGL</name>
<dbReference type="EMBL" id="CAKXYP010000025">
    <property type="protein sequence ID" value="CAH9419546.1"/>
    <property type="molecule type" value="Genomic_DNA"/>
</dbReference>
<sequence>MTPPITPPPAPMSAADREAHEASSHVRRTVTPTRESITLPADPAARRRLIAQRRL</sequence>
<feature type="compositionally biased region" description="Pro residues" evidence="1">
    <location>
        <begin position="1"/>
        <end position="11"/>
    </location>
</feature>
<evidence type="ECO:0000313" key="2">
    <source>
        <dbReference type="EMBL" id="CAH9419546.1"/>
    </source>
</evidence>
<feature type="compositionally biased region" description="Basic residues" evidence="1">
    <location>
        <begin position="46"/>
        <end position="55"/>
    </location>
</feature>
<gene>
    <name evidence="2" type="ORF">SGL43_06601</name>
</gene>
<protein>
    <submittedName>
        <fullName evidence="2">Uncharacterized protein</fullName>
    </submittedName>
</protein>
<evidence type="ECO:0000256" key="1">
    <source>
        <dbReference type="SAM" id="MobiDB-lite"/>
    </source>
</evidence>
<comment type="caution">
    <text evidence="2">The sequence shown here is derived from an EMBL/GenBank/DDBJ whole genome shotgun (WGS) entry which is preliminary data.</text>
</comment>
<accession>A0ABN8VC50</accession>
<reference evidence="2" key="1">
    <citation type="submission" date="2022-03" db="EMBL/GenBank/DDBJ databases">
        <authorList>
            <person name="Leyn A S."/>
        </authorList>
    </citation>
    <scope>NUCLEOTIDE SEQUENCE</scope>
    <source>
        <strain evidence="2">Streptomyces globisporus 4-3</strain>
    </source>
</reference>
<feature type="compositionally biased region" description="Basic and acidic residues" evidence="1">
    <location>
        <begin position="15"/>
        <end position="24"/>
    </location>
</feature>
<evidence type="ECO:0000313" key="3">
    <source>
        <dbReference type="Proteomes" id="UP001154015"/>
    </source>
</evidence>
<proteinExistence type="predicted"/>
<organism evidence="2 3">
    <name type="scientific">Streptomyces globisporus</name>
    <dbReference type="NCBI Taxonomy" id="1908"/>
    <lineage>
        <taxon>Bacteria</taxon>
        <taxon>Bacillati</taxon>
        <taxon>Actinomycetota</taxon>
        <taxon>Actinomycetes</taxon>
        <taxon>Kitasatosporales</taxon>
        <taxon>Streptomycetaceae</taxon>
        <taxon>Streptomyces</taxon>
    </lineage>
</organism>
<dbReference type="Proteomes" id="UP001154015">
    <property type="component" value="Unassembled WGS sequence"/>
</dbReference>
<feature type="region of interest" description="Disordered" evidence="1">
    <location>
        <begin position="1"/>
        <end position="55"/>
    </location>
</feature>
<dbReference type="RefSeq" id="WP_318575514.1">
    <property type="nucleotide sequence ID" value="NZ_CAKXYP010000025.1"/>
</dbReference>